<keyword evidence="1" id="KW-0472">Membrane</keyword>
<dbReference type="EMBL" id="MU404363">
    <property type="protein sequence ID" value="KAI1608456.1"/>
    <property type="molecule type" value="Genomic_DNA"/>
</dbReference>
<protein>
    <recommendedName>
        <fullName evidence="4">NADH-ubiquinone oxidoreductase B15 subunit</fullName>
    </recommendedName>
</protein>
<accession>A0AAN6DLF4</accession>
<comment type="caution">
    <text evidence="2">The sequence shown here is derived from an EMBL/GenBank/DDBJ whole genome shotgun (WGS) entry which is preliminary data.</text>
</comment>
<name>A0AAN6DLF4_9EURO</name>
<gene>
    <name evidence="2" type="ORF">EDD36DRAFT_469341</name>
</gene>
<reference evidence="2" key="1">
    <citation type="journal article" date="2022" name="bioRxiv">
        <title>Deciphering the potential niche of two novel black yeast fungi from a biological soil crust based on their genomes, phenotypes, and melanin regulation.</title>
        <authorList>
            <consortium name="DOE Joint Genome Institute"/>
            <person name="Carr E.C."/>
            <person name="Barton Q."/>
            <person name="Grambo S."/>
            <person name="Sullivan M."/>
            <person name="Renfro C.M."/>
            <person name="Kuo A."/>
            <person name="Pangilinan J."/>
            <person name="Lipzen A."/>
            <person name="Keymanesh K."/>
            <person name="Savage E."/>
            <person name="Barry K."/>
            <person name="Grigoriev I.V."/>
            <person name="Riekhof W.R."/>
            <person name="Harris S.S."/>
        </authorList>
    </citation>
    <scope>NUCLEOTIDE SEQUENCE</scope>
    <source>
        <strain evidence="2">JF 03-4F</strain>
    </source>
</reference>
<organism evidence="2 3">
    <name type="scientific">Exophiala viscosa</name>
    <dbReference type="NCBI Taxonomy" id="2486360"/>
    <lineage>
        <taxon>Eukaryota</taxon>
        <taxon>Fungi</taxon>
        <taxon>Dikarya</taxon>
        <taxon>Ascomycota</taxon>
        <taxon>Pezizomycotina</taxon>
        <taxon>Eurotiomycetes</taxon>
        <taxon>Chaetothyriomycetidae</taxon>
        <taxon>Chaetothyriales</taxon>
        <taxon>Herpotrichiellaceae</taxon>
        <taxon>Exophiala</taxon>
    </lineage>
</organism>
<proteinExistence type="predicted"/>
<dbReference type="AlphaFoldDB" id="A0AAN6DLF4"/>
<feature type="transmembrane region" description="Helical" evidence="1">
    <location>
        <begin position="35"/>
        <end position="54"/>
    </location>
</feature>
<evidence type="ECO:0000313" key="2">
    <source>
        <dbReference type="EMBL" id="KAI1608456.1"/>
    </source>
</evidence>
<keyword evidence="1" id="KW-0812">Transmembrane</keyword>
<dbReference type="PANTHER" id="PTHR39476:SF1">
    <property type="entry name" value="NADH DEHYDROGENASE [UBIQUINONE] 1 BETA SUBCOMPLEX SUBUNIT 4"/>
    <property type="match status" value="1"/>
</dbReference>
<dbReference type="Proteomes" id="UP001203852">
    <property type="component" value="Unassembled WGS sequence"/>
</dbReference>
<evidence type="ECO:0000313" key="3">
    <source>
        <dbReference type="Proteomes" id="UP001203852"/>
    </source>
</evidence>
<dbReference type="PANTHER" id="PTHR39476">
    <property type="entry name" value="NADH:UBIQUINONE OXIDOREDUCTASE 6.6KD SUBUNIT"/>
    <property type="match status" value="1"/>
</dbReference>
<keyword evidence="3" id="KW-1185">Reference proteome</keyword>
<keyword evidence="1" id="KW-1133">Transmembrane helix</keyword>
<evidence type="ECO:0000256" key="1">
    <source>
        <dbReference type="SAM" id="Phobius"/>
    </source>
</evidence>
<evidence type="ECO:0008006" key="4">
    <source>
        <dbReference type="Google" id="ProtNLM"/>
    </source>
</evidence>
<sequence length="74" mass="8749">MAHGPTPLRLDPAYEKYNQLNKERYKYFKWTPRTAWISFMYAVFVPSVVGYVFAKTDGKYDMRGKLRGDTISEF</sequence>